<dbReference type="SUPFAM" id="SSF49785">
    <property type="entry name" value="Galactose-binding domain-like"/>
    <property type="match status" value="2"/>
</dbReference>
<feature type="chain" id="PRO_5025598199" description="F5/8 type C domain-containing protein" evidence="11">
    <location>
        <begin position="23"/>
        <end position="296"/>
    </location>
</feature>
<sequence length="296" mass="32775">RMMRPVVIFVLLALVGTNVARGGKVAQSSLYGRAVPEKAIDGNRASKWRQGSCACTRKDLKPWWRVDLLKTHKVNYVTITNRKDCCPQRINGAEIHIGDSLSDNGNKNPRYLLLGAFSGGTQTFKCNGMRGRYVNIVIPGKRQYLTLCEVEVYGEPARDIVPTGGKVAQSSTSKNGVPEKAIDGNRANKWKQGSCTHTKEDFKPWWRLDLLKTYKVSYVTVTNRADCRRKNINGAEIHIGNSLDDNGNSNPRCALISSIPAGASKTFSCNGMKGRYVNIVIPGKKEQLSLWVNTTD</sequence>
<evidence type="ECO:0000256" key="10">
    <source>
        <dbReference type="SAM" id="MobiDB-lite"/>
    </source>
</evidence>
<organism evidence="13 14">
    <name type="scientific">Myripristis murdjan</name>
    <name type="common">pinecone soldierfish</name>
    <dbReference type="NCBI Taxonomy" id="586833"/>
    <lineage>
        <taxon>Eukaryota</taxon>
        <taxon>Metazoa</taxon>
        <taxon>Chordata</taxon>
        <taxon>Craniata</taxon>
        <taxon>Vertebrata</taxon>
        <taxon>Euteleostomi</taxon>
        <taxon>Actinopterygii</taxon>
        <taxon>Neopterygii</taxon>
        <taxon>Teleostei</taxon>
        <taxon>Neoteleostei</taxon>
        <taxon>Acanthomorphata</taxon>
        <taxon>Holocentriformes</taxon>
        <taxon>Holocentridae</taxon>
        <taxon>Myripristis</taxon>
    </lineage>
</organism>
<dbReference type="Gene3D" id="2.60.120.260">
    <property type="entry name" value="Galactose-binding domain-like"/>
    <property type="match status" value="2"/>
</dbReference>
<dbReference type="InterPro" id="IPR006585">
    <property type="entry name" value="FTP1"/>
</dbReference>
<reference evidence="13" key="2">
    <citation type="submission" date="2025-08" db="UniProtKB">
        <authorList>
            <consortium name="Ensembl"/>
        </authorList>
    </citation>
    <scope>IDENTIFICATION</scope>
</reference>
<dbReference type="GO" id="GO:0042806">
    <property type="term" value="F:fucose binding"/>
    <property type="evidence" value="ECO:0007669"/>
    <property type="project" value="UniProtKB-ARBA"/>
</dbReference>
<evidence type="ECO:0000256" key="9">
    <source>
        <dbReference type="ARBA" id="ARBA00023157"/>
    </source>
</evidence>
<evidence type="ECO:0000256" key="7">
    <source>
        <dbReference type="ARBA" id="ARBA00022734"/>
    </source>
</evidence>
<dbReference type="PANTHER" id="PTHR45713:SF8">
    <property type="entry name" value="SI:CH211-215K15.4"/>
    <property type="match status" value="1"/>
</dbReference>
<comment type="subcellular location">
    <subcellularLocation>
        <location evidence="2">Secreted</location>
    </subcellularLocation>
</comment>
<dbReference type="SMART" id="SM00607">
    <property type="entry name" value="FTP"/>
    <property type="match status" value="2"/>
</dbReference>
<name>A0A667WKP7_9TELE</name>
<feature type="domain" description="F5/8 type C" evidence="12">
    <location>
        <begin position="7"/>
        <end position="155"/>
    </location>
</feature>
<dbReference type="GO" id="GO:0046872">
    <property type="term" value="F:metal ion binding"/>
    <property type="evidence" value="ECO:0007669"/>
    <property type="project" value="UniProtKB-KW"/>
</dbReference>
<comment type="subunit">
    <text evidence="4">Homotrimer.</text>
</comment>
<dbReference type="Proteomes" id="UP000472263">
    <property type="component" value="Chromosome 16"/>
</dbReference>
<dbReference type="AlphaFoldDB" id="A0A667WKP7"/>
<keyword evidence="8" id="KW-0106">Calcium</keyword>
<dbReference type="PANTHER" id="PTHR45713">
    <property type="entry name" value="FTP DOMAIN-CONTAINING PROTEIN"/>
    <property type="match status" value="1"/>
</dbReference>
<evidence type="ECO:0000256" key="2">
    <source>
        <dbReference type="ARBA" id="ARBA00004613"/>
    </source>
</evidence>
<keyword evidence="11" id="KW-0732">Signal</keyword>
<evidence type="ECO:0000256" key="8">
    <source>
        <dbReference type="ARBA" id="ARBA00022837"/>
    </source>
</evidence>
<evidence type="ECO:0000313" key="14">
    <source>
        <dbReference type="Proteomes" id="UP000472263"/>
    </source>
</evidence>
<protein>
    <recommendedName>
        <fullName evidence="12">F5/8 type C domain-containing protein</fullName>
    </recommendedName>
</protein>
<evidence type="ECO:0000256" key="3">
    <source>
        <dbReference type="ARBA" id="ARBA00010147"/>
    </source>
</evidence>
<reference evidence="13" key="3">
    <citation type="submission" date="2025-09" db="UniProtKB">
        <authorList>
            <consortium name="Ensembl"/>
        </authorList>
    </citation>
    <scope>IDENTIFICATION</scope>
</reference>
<keyword evidence="6" id="KW-0479">Metal-binding</keyword>
<accession>A0A667WKP7</accession>
<evidence type="ECO:0000259" key="12">
    <source>
        <dbReference type="PROSITE" id="PS50022"/>
    </source>
</evidence>
<keyword evidence="5" id="KW-0964">Secreted</keyword>
<evidence type="ECO:0000256" key="6">
    <source>
        <dbReference type="ARBA" id="ARBA00022723"/>
    </source>
</evidence>
<keyword evidence="9" id="KW-1015">Disulfide bond</keyword>
<dbReference type="GeneTree" id="ENSGT01060000248575"/>
<dbReference type="GO" id="GO:0001868">
    <property type="term" value="P:regulation of complement activation, lectin pathway"/>
    <property type="evidence" value="ECO:0007669"/>
    <property type="project" value="UniProtKB-ARBA"/>
</dbReference>
<dbReference type="InterPro" id="IPR051941">
    <property type="entry name" value="BG_Antigen-Binding_Lectin"/>
</dbReference>
<keyword evidence="14" id="KW-1185">Reference proteome</keyword>
<feature type="region of interest" description="Disordered" evidence="10">
    <location>
        <begin position="163"/>
        <end position="182"/>
    </location>
</feature>
<evidence type="ECO:0000256" key="5">
    <source>
        <dbReference type="ARBA" id="ARBA00022525"/>
    </source>
</evidence>
<evidence type="ECO:0000256" key="4">
    <source>
        <dbReference type="ARBA" id="ARBA00011233"/>
    </source>
</evidence>
<keyword evidence="7" id="KW-0430">Lectin</keyword>
<evidence type="ECO:0000256" key="1">
    <source>
        <dbReference type="ARBA" id="ARBA00002219"/>
    </source>
</evidence>
<dbReference type="InterPro" id="IPR008979">
    <property type="entry name" value="Galactose-bd-like_sf"/>
</dbReference>
<dbReference type="InterPro" id="IPR000421">
    <property type="entry name" value="FA58C"/>
</dbReference>
<dbReference type="Ensembl" id="ENSMMDT00005002240.1">
    <property type="protein sequence ID" value="ENSMMDP00005002203.1"/>
    <property type="gene ID" value="ENSMMDG00005001206.1"/>
</dbReference>
<dbReference type="PROSITE" id="PS50022">
    <property type="entry name" value="FA58C_3"/>
    <property type="match status" value="1"/>
</dbReference>
<comment type="function">
    <text evidence="1">Acts as a defensive agent. Recognizes blood group fucosylated oligosaccharides including A, B, H and Lewis B-type antigens. Does not recognize Lewis A antigen and has low affinity for monovalent haptens.</text>
</comment>
<dbReference type="GO" id="GO:0005576">
    <property type="term" value="C:extracellular region"/>
    <property type="evidence" value="ECO:0007669"/>
    <property type="project" value="UniProtKB-SubCell"/>
</dbReference>
<proteinExistence type="inferred from homology"/>
<dbReference type="Pfam" id="PF22633">
    <property type="entry name" value="F5_F8_type_C_2"/>
    <property type="match status" value="2"/>
</dbReference>
<evidence type="ECO:0000256" key="11">
    <source>
        <dbReference type="SAM" id="SignalP"/>
    </source>
</evidence>
<feature type="signal peptide" evidence="11">
    <location>
        <begin position="1"/>
        <end position="22"/>
    </location>
</feature>
<dbReference type="GO" id="GO:0010185">
    <property type="term" value="P:regulation of cellular defense response"/>
    <property type="evidence" value="ECO:0007669"/>
    <property type="project" value="UniProtKB-ARBA"/>
</dbReference>
<evidence type="ECO:0000313" key="13">
    <source>
        <dbReference type="Ensembl" id="ENSMMDP00005002203.1"/>
    </source>
</evidence>
<reference evidence="13" key="1">
    <citation type="submission" date="2019-06" db="EMBL/GenBank/DDBJ databases">
        <authorList>
            <consortium name="Wellcome Sanger Institute Data Sharing"/>
        </authorList>
    </citation>
    <scope>NUCLEOTIDE SEQUENCE [LARGE SCALE GENOMIC DNA]</scope>
</reference>
<comment type="similarity">
    <text evidence="3">Belongs to the fucolectin family.</text>
</comment>